<dbReference type="Proteomes" id="UP001231941">
    <property type="component" value="Unassembled WGS sequence"/>
</dbReference>
<dbReference type="Pfam" id="PF13193">
    <property type="entry name" value="AMP-binding_C"/>
    <property type="match status" value="1"/>
</dbReference>
<evidence type="ECO:0000259" key="2">
    <source>
        <dbReference type="Pfam" id="PF00501"/>
    </source>
</evidence>
<dbReference type="CDD" id="cd05936">
    <property type="entry name" value="FC-FACS_FadD_like"/>
    <property type="match status" value="1"/>
</dbReference>
<dbReference type="Gene3D" id="2.30.38.10">
    <property type="entry name" value="Luciferase, Domain 3"/>
    <property type="match status" value="1"/>
</dbReference>
<dbReference type="PROSITE" id="PS00455">
    <property type="entry name" value="AMP_BINDING"/>
    <property type="match status" value="1"/>
</dbReference>
<feature type="domain" description="AMP-dependent synthetase/ligase" evidence="2">
    <location>
        <begin position="31"/>
        <end position="417"/>
    </location>
</feature>
<dbReference type="RefSeq" id="WP_305994004.1">
    <property type="nucleotide sequence ID" value="NZ_JAVAMP010000017.1"/>
</dbReference>
<dbReference type="Gene3D" id="3.40.50.980">
    <property type="match status" value="2"/>
</dbReference>
<name>A0ABT9J518_9BACL</name>
<keyword evidence="1" id="KW-1133">Transmembrane helix</keyword>
<evidence type="ECO:0000313" key="5">
    <source>
        <dbReference type="Proteomes" id="UP001231941"/>
    </source>
</evidence>
<dbReference type="InterPro" id="IPR050237">
    <property type="entry name" value="ATP-dep_AMP-bd_enzyme"/>
</dbReference>
<keyword evidence="1" id="KW-0812">Transmembrane</keyword>
<dbReference type="InterPro" id="IPR000873">
    <property type="entry name" value="AMP-dep_synth/lig_dom"/>
</dbReference>
<dbReference type="InterPro" id="IPR025110">
    <property type="entry name" value="AMP-bd_C"/>
</dbReference>
<reference evidence="4 5" key="1">
    <citation type="submission" date="2023-08" db="EMBL/GenBank/DDBJ databases">
        <authorList>
            <person name="Park J.-S."/>
        </authorList>
    </citation>
    <scope>NUCLEOTIDE SEQUENCE [LARGE SCALE GENOMIC DNA]</scope>
    <source>
        <strain evidence="4 5">2205SS18-9</strain>
    </source>
</reference>
<dbReference type="InterPro" id="IPR020845">
    <property type="entry name" value="AMP-binding_CS"/>
</dbReference>
<keyword evidence="4" id="KW-0436">Ligase</keyword>
<dbReference type="Pfam" id="PF00501">
    <property type="entry name" value="AMP-binding"/>
    <property type="match status" value="1"/>
</dbReference>
<protein>
    <submittedName>
        <fullName evidence="4">Long-chain fatty acid--CoA ligase</fullName>
    </submittedName>
</protein>
<dbReference type="InterPro" id="IPR045851">
    <property type="entry name" value="AMP-bd_C_sf"/>
</dbReference>
<evidence type="ECO:0000256" key="1">
    <source>
        <dbReference type="SAM" id="Phobius"/>
    </source>
</evidence>
<dbReference type="PANTHER" id="PTHR43767">
    <property type="entry name" value="LONG-CHAIN-FATTY-ACID--COA LIGASE"/>
    <property type="match status" value="1"/>
</dbReference>
<sequence length="557" mass="62437">MSNYPWSKFYPAEIQTHLDYPDYRVTDYLKMTAEQYPNNKAIHFFGKEMSFQELLSRSYQVANGLKDIGVKKGDRVALMLPNIPQFVYSYFGILFAGGIVVQTNPLYVERELEYHFSNSGAKVIICLDLVYPRVKAVKEQAGLEHIITTSIPDALPTVKKLLYPLVQKIKKGPTVDIDYSKEPIQTLHEFIDKAKDTPVEDPSTTEDVAVLQYTGGTTGTPKGVMLTHKNLVANVTQCQAWAYQTEKGKEVVLSVVPLFHVYGMTICMLFAAAHAAKMVLIPKFDIDLMMKTIKTQRPTFFPGAPTLYQGIINHPKASQTDLSSIEICISGSAPLPLNTQTKFEELTAGKLVEGYGLSESSPVICGNPIWGKNVNGSIGVPWPNTDCKVVDPEGEEVKPGELGEIIAKGPQIMKGYWNQPAETAATLKDGWLYTGDMGYMDENGYFYVVDRKKDLIIAGGYNIYPRDVEEVLYEHPVVKEAIVLGVPDEYRGETVKAYIVKKEGFTISEEALDQYCRSKLAAYKVPRIYEFRDELPKSMVGKILRRKLKEEEDEKLA</sequence>
<dbReference type="PANTHER" id="PTHR43767:SF9">
    <property type="entry name" value="LONG-CHAIN-FATTY-ACID--COA LIGASE"/>
    <property type="match status" value="1"/>
</dbReference>
<comment type="caution">
    <text evidence="4">The sequence shown here is derived from an EMBL/GenBank/DDBJ whole genome shotgun (WGS) entry which is preliminary data.</text>
</comment>
<dbReference type="SUPFAM" id="SSF56801">
    <property type="entry name" value="Acetyl-CoA synthetase-like"/>
    <property type="match status" value="1"/>
</dbReference>
<dbReference type="EMBL" id="JAVAMP010000017">
    <property type="protein sequence ID" value="MDP5276695.1"/>
    <property type="molecule type" value="Genomic_DNA"/>
</dbReference>
<keyword evidence="5" id="KW-1185">Reference proteome</keyword>
<accession>A0ABT9J518</accession>
<dbReference type="NCBIfam" id="NF004837">
    <property type="entry name" value="PRK06187.1"/>
    <property type="match status" value="1"/>
</dbReference>
<evidence type="ECO:0000259" key="3">
    <source>
        <dbReference type="Pfam" id="PF13193"/>
    </source>
</evidence>
<gene>
    <name evidence="4" type="ORF">Q5Y73_21610</name>
</gene>
<feature type="transmembrane region" description="Helical" evidence="1">
    <location>
        <begin position="259"/>
        <end position="281"/>
    </location>
</feature>
<organism evidence="4 5">
    <name type="scientific">Chengkuizengella axinellae</name>
    <dbReference type="NCBI Taxonomy" id="3064388"/>
    <lineage>
        <taxon>Bacteria</taxon>
        <taxon>Bacillati</taxon>
        <taxon>Bacillota</taxon>
        <taxon>Bacilli</taxon>
        <taxon>Bacillales</taxon>
        <taxon>Paenibacillaceae</taxon>
        <taxon>Chengkuizengella</taxon>
    </lineage>
</organism>
<evidence type="ECO:0000313" key="4">
    <source>
        <dbReference type="EMBL" id="MDP5276695.1"/>
    </source>
</evidence>
<dbReference type="Gene3D" id="3.30.300.30">
    <property type="match status" value="1"/>
</dbReference>
<proteinExistence type="predicted"/>
<dbReference type="GO" id="GO:0016874">
    <property type="term" value="F:ligase activity"/>
    <property type="evidence" value="ECO:0007669"/>
    <property type="project" value="UniProtKB-KW"/>
</dbReference>
<feature type="domain" description="AMP-binding enzyme C-terminal" evidence="3">
    <location>
        <begin position="468"/>
        <end position="542"/>
    </location>
</feature>
<keyword evidence="1" id="KW-0472">Membrane</keyword>